<dbReference type="GO" id="GO:0009288">
    <property type="term" value="C:bacterial-type flagellum"/>
    <property type="evidence" value="ECO:0007669"/>
    <property type="project" value="InterPro"/>
</dbReference>
<keyword evidence="14" id="KW-1185">Reference proteome</keyword>
<organism evidence="13 14">
    <name type="scientific">Pseudidiomarina homiensis</name>
    <dbReference type="NCBI Taxonomy" id="364198"/>
    <lineage>
        <taxon>Bacteria</taxon>
        <taxon>Pseudomonadati</taxon>
        <taxon>Pseudomonadota</taxon>
        <taxon>Gammaproteobacteria</taxon>
        <taxon>Alteromonadales</taxon>
        <taxon>Idiomarinaceae</taxon>
        <taxon>Pseudidiomarina</taxon>
    </lineage>
</organism>
<comment type="caution">
    <text evidence="13">The sequence shown here is derived from an EMBL/GenBank/DDBJ whole genome shotgun (WGS) entry which is preliminary data.</text>
</comment>
<keyword evidence="13" id="KW-0966">Cell projection</keyword>
<dbReference type="InterPro" id="IPR012823">
    <property type="entry name" value="Flagell_FliJ"/>
</dbReference>
<keyword evidence="13" id="KW-0282">Flagellum</keyword>
<evidence type="ECO:0000313" key="13">
    <source>
        <dbReference type="EMBL" id="RUO56773.1"/>
    </source>
</evidence>
<accession>A0A432Y754</accession>
<keyword evidence="9" id="KW-0472">Membrane</keyword>
<dbReference type="GO" id="GO:0006935">
    <property type="term" value="P:chemotaxis"/>
    <property type="evidence" value="ECO:0007669"/>
    <property type="project" value="UniProtKB-KW"/>
</dbReference>
<keyword evidence="7" id="KW-1005">Bacterial flagellum biogenesis</keyword>
<dbReference type="PANTHER" id="PTHR38786">
    <property type="entry name" value="FLAGELLAR FLIJ PROTEIN"/>
    <property type="match status" value="1"/>
</dbReference>
<dbReference type="OrthoDB" id="6465096at2"/>
<evidence type="ECO:0000256" key="3">
    <source>
        <dbReference type="ARBA" id="ARBA00020392"/>
    </source>
</evidence>
<proteinExistence type="inferred from homology"/>
<dbReference type="InterPro" id="IPR053716">
    <property type="entry name" value="Flag_assembly_chemotaxis_eff"/>
</dbReference>
<dbReference type="PIRSF" id="PIRSF019404">
    <property type="entry name" value="FliJ"/>
    <property type="match status" value="1"/>
</dbReference>
<evidence type="ECO:0000256" key="2">
    <source>
        <dbReference type="ARBA" id="ARBA00010004"/>
    </source>
</evidence>
<protein>
    <recommendedName>
        <fullName evidence="3">Flagellar FliJ protein</fullName>
    </recommendedName>
</protein>
<dbReference type="RefSeq" id="WP_126772302.1">
    <property type="nucleotide sequence ID" value="NZ_JANQBU010000001.1"/>
</dbReference>
<feature type="coiled-coil region" evidence="11">
    <location>
        <begin position="72"/>
        <end position="99"/>
    </location>
</feature>
<evidence type="ECO:0000256" key="1">
    <source>
        <dbReference type="ARBA" id="ARBA00004413"/>
    </source>
</evidence>
<feature type="region of interest" description="Disordered" evidence="12">
    <location>
        <begin position="118"/>
        <end position="149"/>
    </location>
</feature>
<dbReference type="Gene3D" id="1.10.287.1700">
    <property type="match status" value="1"/>
</dbReference>
<keyword evidence="6" id="KW-0145">Chemotaxis</keyword>
<dbReference type="PANTHER" id="PTHR38786:SF1">
    <property type="entry name" value="FLAGELLAR FLIJ PROTEIN"/>
    <property type="match status" value="1"/>
</dbReference>
<evidence type="ECO:0000256" key="4">
    <source>
        <dbReference type="ARBA" id="ARBA00022448"/>
    </source>
</evidence>
<evidence type="ECO:0000256" key="9">
    <source>
        <dbReference type="ARBA" id="ARBA00023136"/>
    </source>
</evidence>
<dbReference type="AlphaFoldDB" id="A0A432Y754"/>
<dbReference type="NCBIfam" id="TIGR02473">
    <property type="entry name" value="flagell_FliJ"/>
    <property type="match status" value="1"/>
</dbReference>
<dbReference type="InterPro" id="IPR018006">
    <property type="entry name" value="Flag_FliJ_proteobac"/>
</dbReference>
<reference evidence="14" key="1">
    <citation type="journal article" date="2018" name="Front. Microbiol.">
        <title>Genome-Based Analysis Reveals the Taxonomy and Diversity of the Family Idiomarinaceae.</title>
        <authorList>
            <person name="Liu Y."/>
            <person name="Lai Q."/>
            <person name="Shao Z."/>
        </authorList>
    </citation>
    <scope>NUCLEOTIDE SEQUENCE [LARGE SCALE GENOMIC DNA]</scope>
    <source>
        <strain evidence="14">PO-M2</strain>
    </source>
</reference>
<dbReference type="GO" id="GO:0015031">
    <property type="term" value="P:protein transport"/>
    <property type="evidence" value="ECO:0007669"/>
    <property type="project" value="UniProtKB-KW"/>
</dbReference>
<comment type="similarity">
    <text evidence="2">Belongs to the FliJ family.</text>
</comment>
<dbReference type="Proteomes" id="UP000287649">
    <property type="component" value="Unassembled WGS sequence"/>
</dbReference>
<dbReference type="GO" id="GO:0071973">
    <property type="term" value="P:bacterial-type flagellum-dependent cell motility"/>
    <property type="evidence" value="ECO:0007669"/>
    <property type="project" value="InterPro"/>
</dbReference>
<keyword evidence="4" id="KW-0813">Transport</keyword>
<evidence type="ECO:0000256" key="10">
    <source>
        <dbReference type="ARBA" id="ARBA00023225"/>
    </source>
</evidence>
<evidence type="ECO:0000256" key="8">
    <source>
        <dbReference type="ARBA" id="ARBA00022927"/>
    </source>
</evidence>
<dbReference type="InterPro" id="IPR052570">
    <property type="entry name" value="FliJ"/>
</dbReference>
<evidence type="ECO:0000256" key="11">
    <source>
        <dbReference type="SAM" id="Coils"/>
    </source>
</evidence>
<keyword evidence="5" id="KW-1003">Cell membrane</keyword>
<keyword evidence="13" id="KW-0969">Cilium</keyword>
<dbReference type="PRINTS" id="PR01004">
    <property type="entry name" value="FLGFLIJ"/>
</dbReference>
<dbReference type="GO" id="GO:0044781">
    <property type="term" value="P:bacterial-type flagellum organization"/>
    <property type="evidence" value="ECO:0007669"/>
    <property type="project" value="UniProtKB-KW"/>
</dbReference>
<keyword evidence="8" id="KW-0653">Protein transport</keyword>
<dbReference type="GO" id="GO:0003774">
    <property type="term" value="F:cytoskeletal motor activity"/>
    <property type="evidence" value="ECO:0007669"/>
    <property type="project" value="InterPro"/>
</dbReference>
<dbReference type="GO" id="GO:0005886">
    <property type="term" value="C:plasma membrane"/>
    <property type="evidence" value="ECO:0007669"/>
    <property type="project" value="UniProtKB-SubCell"/>
</dbReference>
<evidence type="ECO:0000256" key="6">
    <source>
        <dbReference type="ARBA" id="ARBA00022500"/>
    </source>
</evidence>
<evidence type="ECO:0000313" key="14">
    <source>
        <dbReference type="Proteomes" id="UP000287649"/>
    </source>
</evidence>
<dbReference type="Pfam" id="PF02050">
    <property type="entry name" value="FliJ"/>
    <property type="match status" value="1"/>
</dbReference>
<keyword evidence="10" id="KW-1006">Bacterial flagellum protein export</keyword>
<evidence type="ECO:0000256" key="7">
    <source>
        <dbReference type="ARBA" id="ARBA00022795"/>
    </source>
</evidence>
<name>A0A432Y754_9GAMM</name>
<keyword evidence="11" id="KW-0175">Coiled coil</keyword>
<feature type="compositionally biased region" description="Basic and acidic residues" evidence="12">
    <location>
        <begin position="118"/>
        <end position="134"/>
    </location>
</feature>
<comment type="subcellular location">
    <subcellularLocation>
        <location evidence="1">Cell membrane</location>
        <topology evidence="1">Peripheral membrane protein</topology>
        <orientation evidence="1">Cytoplasmic side</orientation>
    </subcellularLocation>
</comment>
<sequence length="149" mass="17720">MNSVALAHLTEQAEKARTQAAQLLAEDRNNKEKIAQQLQMLQQYRHEYALQLQQQMRIGIQSTMLGTYRAFLASLDRAIAQAQEALTQNEERVAKSKQKWLEKQRRWQSFDLLQERQHASIKQQRERAEQRQNDELSLTMYLRHRRKTT</sequence>
<gene>
    <name evidence="13" type="primary">fliJ</name>
    <name evidence="13" type="ORF">CWI70_08575</name>
</gene>
<evidence type="ECO:0000256" key="12">
    <source>
        <dbReference type="SAM" id="MobiDB-lite"/>
    </source>
</evidence>
<evidence type="ECO:0000256" key="5">
    <source>
        <dbReference type="ARBA" id="ARBA00022475"/>
    </source>
</evidence>
<dbReference type="EMBL" id="PIPX01000001">
    <property type="protein sequence ID" value="RUO56773.1"/>
    <property type="molecule type" value="Genomic_DNA"/>
</dbReference>